<sequence length="376" mass="43567">MEDLIYSVSLLFGILIVLLIIIYYDLLININKNKDKSKEDDDDETIIEKYCDSGGACGGCRASGADDNLKEQDMPAKNIIMTSEDIKVGDENYKHIIYEKDIVDKYKIASFLKSPSLKMAISSFEKEANRANIEHFQWTKDNDNRDFIVSIDDSPKIHRFPFNPSIYGYNLSNITVEIDNLRNSKDNSENAIINELAVFFNLKLNDIKGSVGEGQLICINSYDYQNIYIKIIEKNKPRCYEGESINIDDNYGTLNDMQDSYSSNNKKTYDIVLDINSNKYYIRDISEDILRDPVIFMGLVINKDRIVFYINKEMAIFERLDDKLIIIDYPIYINKNKECDITLYSAALIINSNNIHGDMEKYELYNKYNLYDKINI</sequence>
<evidence type="ECO:0000256" key="1">
    <source>
        <dbReference type="SAM" id="Phobius"/>
    </source>
</evidence>
<name>A0A6C0LDD0_9ZZZZ</name>
<dbReference type="EMBL" id="MN740461">
    <property type="protein sequence ID" value="QHU27728.1"/>
    <property type="molecule type" value="Genomic_DNA"/>
</dbReference>
<keyword evidence="1" id="KW-1133">Transmembrane helix</keyword>
<keyword evidence="1" id="KW-0812">Transmembrane</keyword>
<keyword evidence="1" id="KW-0472">Membrane</keyword>
<organism evidence="2">
    <name type="scientific">viral metagenome</name>
    <dbReference type="NCBI Taxonomy" id="1070528"/>
    <lineage>
        <taxon>unclassified sequences</taxon>
        <taxon>metagenomes</taxon>
        <taxon>organismal metagenomes</taxon>
    </lineage>
</organism>
<reference evidence="2" key="1">
    <citation type="journal article" date="2020" name="Nature">
        <title>Giant virus diversity and host interactions through global metagenomics.</title>
        <authorList>
            <person name="Schulz F."/>
            <person name="Roux S."/>
            <person name="Paez-Espino D."/>
            <person name="Jungbluth S."/>
            <person name="Walsh D.A."/>
            <person name="Denef V.J."/>
            <person name="McMahon K.D."/>
            <person name="Konstantinidis K.T."/>
            <person name="Eloe-Fadrosh E.A."/>
            <person name="Kyrpides N.C."/>
            <person name="Woyke T."/>
        </authorList>
    </citation>
    <scope>NUCLEOTIDE SEQUENCE</scope>
    <source>
        <strain evidence="2">GVMAG-M-3300027769-26</strain>
    </source>
</reference>
<dbReference type="AlphaFoldDB" id="A0A6C0LDD0"/>
<feature type="transmembrane region" description="Helical" evidence="1">
    <location>
        <begin position="6"/>
        <end position="28"/>
    </location>
</feature>
<accession>A0A6C0LDD0</accession>
<proteinExistence type="predicted"/>
<protein>
    <submittedName>
        <fullName evidence="2">Uncharacterized protein</fullName>
    </submittedName>
</protein>
<evidence type="ECO:0000313" key="2">
    <source>
        <dbReference type="EMBL" id="QHU27728.1"/>
    </source>
</evidence>